<evidence type="ECO:0000313" key="11">
    <source>
        <dbReference type="Proteomes" id="UP001341444"/>
    </source>
</evidence>
<accession>A0ABU6MLR6</accession>
<keyword evidence="4 10" id="KW-0808">Transferase</keyword>
<evidence type="ECO:0000256" key="1">
    <source>
        <dbReference type="ARBA" id="ARBA00004651"/>
    </source>
</evidence>
<reference evidence="10 11" key="1">
    <citation type="submission" date="2023-03" db="EMBL/GenBank/DDBJ databases">
        <title>Bacillus Genome Sequencing.</title>
        <authorList>
            <person name="Dunlap C."/>
        </authorList>
    </citation>
    <scope>NUCLEOTIDE SEQUENCE [LARGE SCALE GENOMIC DNA]</scope>
    <source>
        <strain evidence="10 11">B-23453</strain>
    </source>
</reference>
<evidence type="ECO:0000259" key="9">
    <source>
        <dbReference type="Pfam" id="PF13231"/>
    </source>
</evidence>
<evidence type="ECO:0000256" key="5">
    <source>
        <dbReference type="ARBA" id="ARBA00022692"/>
    </source>
</evidence>
<gene>
    <name evidence="10" type="ORF">P4T90_21555</name>
</gene>
<evidence type="ECO:0000256" key="8">
    <source>
        <dbReference type="SAM" id="Phobius"/>
    </source>
</evidence>
<evidence type="ECO:0000256" key="7">
    <source>
        <dbReference type="ARBA" id="ARBA00023136"/>
    </source>
</evidence>
<feature type="transmembrane region" description="Helical" evidence="8">
    <location>
        <begin position="148"/>
        <end position="164"/>
    </location>
</feature>
<proteinExistence type="predicted"/>
<dbReference type="EC" id="2.4.-.-" evidence="10"/>
<dbReference type="Proteomes" id="UP001341444">
    <property type="component" value="Unassembled WGS sequence"/>
</dbReference>
<sequence length="425" mass="48974">MAVLIAIFSYLVNRFLSAKSFLIILLAVGFGMRIVWIMMEKTPPASDFGVMYRSALKAVRGDFTFLHSPYYSSWVYQLGFTYYEALLLNLFGNQLFMLKLFNVFFSMGTTVLIYLIARKGLNECSARVAALLYTLYIPNVLYCSVLTNQYISTFMFILGIYFLIGKGLSEKYIWLWIGLALGMGNMMRPLGSFFLLGMGVFVFIYMILPFRKKESIYYIKRLAGVLLVYIIFQQLISFGFLQTGLSVKPLSNQEPYWKFTLGLNAHSNGTWNAEDQRYVNQFKVGQARNQAEKTLVQERLKDRKGVIRLFGNKFKAFWGKPDAGPYWAFRGLKQPILQLSLVIYERLMYIVSCLLIIGNVLLMKKENKLLPLLCIFAAGYAAVHLVIEIQTRYRFDILPVLFLLAGYGVYGFKQYIQDKLINRLN</sequence>
<evidence type="ECO:0000313" key="10">
    <source>
        <dbReference type="EMBL" id="MED1205624.1"/>
    </source>
</evidence>
<dbReference type="InterPro" id="IPR038731">
    <property type="entry name" value="RgtA/B/C-like"/>
</dbReference>
<dbReference type="GO" id="GO:0016757">
    <property type="term" value="F:glycosyltransferase activity"/>
    <property type="evidence" value="ECO:0007669"/>
    <property type="project" value="UniProtKB-KW"/>
</dbReference>
<keyword evidence="5 8" id="KW-0812">Transmembrane</keyword>
<keyword evidence="7 8" id="KW-0472">Membrane</keyword>
<keyword evidence="11" id="KW-1185">Reference proteome</keyword>
<feature type="transmembrane region" description="Helical" evidence="8">
    <location>
        <begin position="21"/>
        <end position="39"/>
    </location>
</feature>
<feature type="domain" description="Glycosyltransferase RgtA/B/C/D-like" evidence="9">
    <location>
        <begin position="81"/>
        <end position="228"/>
    </location>
</feature>
<evidence type="ECO:0000256" key="2">
    <source>
        <dbReference type="ARBA" id="ARBA00022475"/>
    </source>
</evidence>
<feature type="transmembrane region" description="Helical" evidence="8">
    <location>
        <begin position="96"/>
        <end position="117"/>
    </location>
</feature>
<organism evidence="10 11">
    <name type="scientific">Heyndrickxia acidicola</name>
    <dbReference type="NCBI Taxonomy" id="209389"/>
    <lineage>
        <taxon>Bacteria</taxon>
        <taxon>Bacillati</taxon>
        <taxon>Bacillota</taxon>
        <taxon>Bacilli</taxon>
        <taxon>Bacillales</taxon>
        <taxon>Bacillaceae</taxon>
        <taxon>Heyndrickxia</taxon>
    </lineage>
</organism>
<feature type="transmembrane region" description="Helical" evidence="8">
    <location>
        <begin position="222"/>
        <end position="241"/>
    </location>
</feature>
<keyword evidence="6 8" id="KW-1133">Transmembrane helix</keyword>
<dbReference type="PANTHER" id="PTHR33908:SF11">
    <property type="entry name" value="MEMBRANE PROTEIN"/>
    <property type="match status" value="1"/>
</dbReference>
<feature type="transmembrane region" description="Helical" evidence="8">
    <location>
        <begin position="369"/>
        <end position="387"/>
    </location>
</feature>
<keyword evidence="3 10" id="KW-0328">Glycosyltransferase</keyword>
<dbReference type="EMBL" id="JARMAB010000039">
    <property type="protein sequence ID" value="MED1205624.1"/>
    <property type="molecule type" value="Genomic_DNA"/>
</dbReference>
<name>A0ABU6MLR6_9BACI</name>
<comment type="subcellular location">
    <subcellularLocation>
        <location evidence="1">Cell membrane</location>
        <topology evidence="1">Multi-pass membrane protein</topology>
    </subcellularLocation>
</comment>
<feature type="transmembrane region" description="Helical" evidence="8">
    <location>
        <begin position="343"/>
        <end position="362"/>
    </location>
</feature>
<feature type="transmembrane region" description="Helical" evidence="8">
    <location>
        <begin position="193"/>
        <end position="210"/>
    </location>
</feature>
<protein>
    <submittedName>
        <fullName evidence="10">Glycosyltransferase family 39 protein</fullName>
        <ecNumber evidence="10">2.4.-.-</ecNumber>
    </submittedName>
</protein>
<dbReference type="Pfam" id="PF13231">
    <property type="entry name" value="PMT_2"/>
    <property type="match status" value="1"/>
</dbReference>
<evidence type="ECO:0000256" key="4">
    <source>
        <dbReference type="ARBA" id="ARBA00022679"/>
    </source>
</evidence>
<feature type="transmembrane region" description="Helical" evidence="8">
    <location>
        <begin position="124"/>
        <end position="142"/>
    </location>
</feature>
<dbReference type="InterPro" id="IPR050297">
    <property type="entry name" value="LipidA_mod_glycosyltrf_83"/>
</dbReference>
<keyword evidence="2" id="KW-1003">Cell membrane</keyword>
<evidence type="ECO:0000256" key="3">
    <source>
        <dbReference type="ARBA" id="ARBA00022676"/>
    </source>
</evidence>
<comment type="caution">
    <text evidence="10">The sequence shown here is derived from an EMBL/GenBank/DDBJ whole genome shotgun (WGS) entry which is preliminary data.</text>
</comment>
<dbReference type="PANTHER" id="PTHR33908">
    <property type="entry name" value="MANNOSYLTRANSFERASE YKCB-RELATED"/>
    <property type="match status" value="1"/>
</dbReference>
<feature type="transmembrane region" description="Helical" evidence="8">
    <location>
        <begin position="393"/>
        <end position="412"/>
    </location>
</feature>
<dbReference type="RefSeq" id="WP_232317587.1">
    <property type="nucleotide sequence ID" value="NZ_JARMAB010000039.1"/>
</dbReference>
<evidence type="ECO:0000256" key="6">
    <source>
        <dbReference type="ARBA" id="ARBA00022989"/>
    </source>
</evidence>